<feature type="domain" description="GST N-terminal" evidence="2">
    <location>
        <begin position="3"/>
        <end position="82"/>
    </location>
</feature>
<feature type="domain" description="GST C-terminal" evidence="3">
    <location>
        <begin position="91"/>
        <end position="230"/>
    </location>
</feature>
<dbReference type="SFLD" id="SFLDS00019">
    <property type="entry name" value="Glutathione_Transferase_(cytos"/>
    <property type="match status" value="1"/>
</dbReference>
<evidence type="ECO:0000259" key="3">
    <source>
        <dbReference type="PROSITE" id="PS50405"/>
    </source>
</evidence>
<accession>A0A024SA78</accession>
<name>A0A024SA78_HYPJR</name>
<dbReference type="HOGENOM" id="CLU_074611_0_0_1"/>
<dbReference type="EMBL" id="KI911147">
    <property type="protein sequence ID" value="ETS01953.1"/>
    <property type="molecule type" value="Genomic_DNA"/>
</dbReference>
<comment type="similarity">
    <text evidence="1">Belongs to the GST superfamily.</text>
</comment>
<dbReference type="Pfam" id="PF13409">
    <property type="entry name" value="GST_N_2"/>
    <property type="match status" value="1"/>
</dbReference>
<sequence length="230" mass="25166">MTVSIKLYTNHGCPWAHRVHIALAELKLPFEEETVDLSVPRTAEYLAVNPRGLVPSLLYNGHVITESAIVAQFLADAHPSHLIPIGGTPEGALARARINFFVDTFFSKAHPHYHRALFASSEGEAEKAAAEFIKQLEKEVEPLLGDAGPYFGGSQTLTLAEVLTGSFILRLLALPKNGVGPESLIKDLPAKTPNFYKWATAVVEHPSVNGIWNEENVVARTKARLARLKT</sequence>
<dbReference type="PROSITE" id="PS50405">
    <property type="entry name" value="GST_CTER"/>
    <property type="match status" value="1"/>
</dbReference>
<dbReference type="SUPFAM" id="SSF47616">
    <property type="entry name" value="GST C-terminal domain-like"/>
    <property type="match status" value="1"/>
</dbReference>
<dbReference type="InterPro" id="IPR010987">
    <property type="entry name" value="Glutathione-S-Trfase_C-like"/>
</dbReference>
<dbReference type="Gene3D" id="3.40.30.10">
    <property type="entry name" value="Glutaredoxin"/>
    <property type="match status" value="1"/>
</dbReference>
<dbReference type="Gene3D" id="1.20.1050.10">
    <property type="match status" value="1"/>
</dbReference>
<evidence type="ECO:0000259" key="2">
    <source>
        <dbReference type="PROSITE" id="PS50404"/>
    </source>
</evidence>
<evidence type="ECO:0000256" key="1">
    <source>
        <dbReference type="ARBA" id="ARBA00007409"/>
    </source>
</evidence>
<dbReference type="SFLD" id="SFLDG00358">
    <property type="entry name" value="Main_(cytGST)"/>
    <property type="match status" value="1"/>
</dbReference>
<keyword evidence="4" id="KW-0808">Transferase</keyword>
<dbReference type="InterPro" id="IPR040079">
    <property type="entry name" value="Glutathione_S-Trfase"/>
</dbReference>
<organism evidence="4 5">
    <name type="scientific">Hypocrea jecorina (strain ATCC 56765 / BCRC 32924 / NRRL 11460 / Rut C-30)</name>
    <name type="common">Trichoderma reesei</name>
    <dbReference type="NCBI Taxonomy" id="1344414"/>
    <lineage>
        <taxon>Eukaryota</taxon>
        <taxon>Fungi</taxon>
        <taxon>Dikarya</taxon>
        <taxon>Ascomycota</taxon>
        <taxon>Pezizomycotina</taxon>
        <taxon>Sordariomycetes</taxon>
        <taxon>Hypocreomycetidae</taxon>
        <taxon>Hypocreales</taxon>
        <taxon>Hypocreaceae</taxon>
        <taxon>Trichoderma</taxon>
    </lineage>
</organism>
<dbReference type="GO" id="GO:0016740">
    <property type="term" value="F:transferase activity"/>
    <property type="evidence" value="ECO:0007669"/>
    <property type="project" value="UniProtKB-KW"/>
</dbReference>
<dbReference type="AlphaFoldDB" id="A0A024SA78"/>
<dbReference type="InterPro" id="IPR036282">
    <property type="entry name" value="Glutathione-S-Trfase_C_sf"/>
</dbReference>
<dbReference type="PROSITE" id="PS50404">
    <property type="entry name" value="GST_NTER"/>
    <property type="match status" value="1"/>
</dbReference>
<reference evidence="5" key="1">
    <citation type="journal article" date="2013" name="Ind. Biotechnol.">
        <title>Comparative genomics analysis of Trichoderma reesei strains.</title>
        <authorList>
            <person name="Koike H."/>
            <person name="Aerts A."/>
            <person name="LaButti K."/>
            <person name="Grigoriev I.V."/>
            <person name="Baker S.E."/>
        </authorList>
    </citation>
    <scope>NUCLEOTIDE SEQUENCE [LARGE SCALE GENOMIC DNA]</scope>
    <source>
        <strain evidence="5">ATCC 56765 / BCRC 32924 / NRRL 11460 / Rut C-30</strain>
    </source>
</reference>
<gene>
    <name evidence="4" type="ORF">M419DRAFT_35762</name>
</gene>
<dbReference type="InterPro" id="IPR050983">
    <property type="entry name" value="GST_Omega/HSP26"/>
</dbReference>
<dbReference type="Proteomes" id="UP000024376">
    <property type="component" value="Unassembled WGS sequence"/>
</dbReference>
<dbReference type="OrthoDB" id="202840at2759"/>
<dbReference type="KEGG" id="trr:M419DRAFT_35762"/>
<dbReference type="SUPFAM" id="SSF52833">
    <property type="entry name" value="Thioredoxin-like"/>
    <property type="match status" value="1"/>
</dbReference>
<dbReference type="InterPro" id="IPR004045">
    <property type="entry name" value="Glutathione_S-Trfase_N"/>
</dbReference>
<dbReference type="PANTHER" id="PTHR43968:SF8">
    <property type="entry name" value="S-TRANSFERASE, PUTATIVE (AFU_ORTHOLOGUE AFUA_2G00590)-RELATED"/>
    <property type="match status" value="1"/>
</dbReference>
<dbReference type="CDD" id="cd00570">
    <property type="entry name" value="GST_N_family"/>
    <property type="match status" value="1"/>
</dbReference>
<dbReference type="InterPro" id="IPR036249">
    <property type="entry name" value="Thioredoxin-like_sf"/>
</dbReference>
<protein>
    <submittedName>
        <fullName evidence="4">Glutathione S-transferase domain-containing protein</fullName>
    </submittedName>
</protein>
<proteinExistence type="inferred from homology"/>
<dbReference type="PANTHER" id="PTHR43968">
    <property type="match status" value="1"/>
</dbReference>
<evidence type="ECO:0000313" key="5">
    <source>
        <dbReference type="Proteomes" id="UP000024376"/>
    </source>
</evidence>
<dbReference type="GO" id="GO:0005737">
    <property type="term" value="C:cytoplasm"/>
    <property type="evidence" value="ECO:0007669"/>
    <property type="project" value="TreeGrafter"/>
</dbReference>
<evidence type="ECO:0000313" key="4">
    <source>
        <dbReference type="EMBL" id="ETS01953.1"/>
    </source>
</evidence>